<reference evidence="2 3" key="2">
    <citation type="submission" date="2018-11" db="EMBL/GenBank/DDBJ databases">
        <authorList>
            <consortium name="Pathogen Informatics"/>
        </authorList>
    </citation>
    <scope>NUCLEOTIDE SEQUENCE [LARGE SCALE GENOMIC DNA]</scope>
</reference>
<dbReference type="OrthoDB" id="43547at2759"/>
<evidence type="ECO:0000313" key="3">
    <source>
        <dbReference type="Proteomes" id="UP000270296"/>
    </source>
</evidence>
<gene>
    <name evidence="2" type="ORF">SBAD_LOCUS4319</name>
</gene>
<organism evidence="4">
    <name type="scientific">Soboliphyme baturini</name>
    <dbReference type="NCBI Taxonomy" id="241478"/>
    <lineage>
        <taxon>Eukaryota</taxon>
        <taxon>Metazoa</taxon>
        <taxon>Ecdysozoa</taxon>
        <taxon>Nematoda</taxon>
        <taxon>Enoplea</taxon>
        <taxon>Dorylaimia</taxon>
        <taxon>Dioctophymatida</taxon>
        <taxon>Dioctophymatoidea</taxon>
        <taxon>Soboliphymatidae</taxon>
        <taxon>Soboliphyme</taxon>
    </lineage>
</organism>
<dbReference type="InterPro" id="IPR033228">
    <property type="entry name" value="SZT2"/>
</dbReference>
<sequence>MGVASYGCLVQAGGVWWFCPVSVFSMVAGCTAISHKNSVVTGFVVGIVIEVVCAYSVEEGEAAFEPSRVERVQPDKGSSAVCQICYFQLMLLTTVHLLVVCCLLTLDQSPVLDNARAPMLTSGSRSSGGMDPTVCIPEQIWECWYEGEKLVLHYLLLTLKLHAEEVRIIHSLVTFEQLKLLCVHHNRQISPDNSPSRKDSENTASSDNLNFRSKTTRVVNERVVFETKCFRLNTLLSHCQLATLLFPTLTVVDEQTGATFEQANSLFFDSLHDENLTRCSSSFTVEYRPDLLQFWRNFFQRFRPPYGRQPHWSEALREKLLMQLDGSCDDPTTFPLAPLKCYVKEIAEHHLVLTFLPLSSKDVYLLCDGESSAAAVESNGTLTFPLIVFDCCRTAISARLIQQQPLTTVSHDLDLVEDFRTPLEKEESALSVLHRQISKFCESSKNESRPDVLEIDSGRKCRCADDFKISSYVHQLELIYSRSFVVGVYQALVSGVPVHKQDVVTAIECQCEETVLGLDMTEFIQLLCSHFCSYRFLKDNESRWQRRNTNDTEINLGMDRTLCNSYSSISEVELTEMATWKFPLFLQLTCSLRIADKLFTCSVSELPTCLVDLFRRSEFDAWDYDPTNLEVSLDLNILMPGFDEANEFSNGIGFVTSPSSNDYVSECYSYDISDLECDEYATFSLFRLFMNNVLFSEWVSQEVMHKFS</sequence>
<keyword evidence="3" id="KW-1185">Reference proteome</keyword>
<dbReference type="PANTHER" id="PTHR14918">
    <property type="entry name" value="KICSTOR COMPLEX PROTEIN SZT2"/>
    <property type="match status" value="1"/>
</dbReference>
<evidence type="ECO:0000313" key="2">
    <source>
        <dbReference type="EMBL" id="VDP04002.1"/>
    </source>
</evidence>
<dbReference type="AlphaFoldDB" id="A0A183IL23"/>
<dbReference type="EMBL" id="UZAM01008249">
    <property type="protein sequence ID" value="VDP04002.1"/>
    <property type="molecule type" value="Genomic_DNA"/>
</dbReference>
<feature type="transmembrane region" description="Helical" evidence="1">
    <location>
        <begin position="15"/>
        <end position="33"/>
    </location>
</feature>
<name>A0A183IL23_9BILA</name>
<protein>
    <submittedName>
        <fullName evidence="4">Protein kinase domain-containing protein</fullName>
    </submittedName>
</protein>
<evidence type="ECO:0000313" key="4">
    <source>
        <dbReference type="WBParaSite" id="SBAD_0000450701-mRNA-1"/>
    </source>
</evidence>
<keyword evidence="1" id="KW-1133">Transmembrane helix</keyword>
<dbReference type="PANTHER" id="PTHR14918:SF3">
    <property type="entry name" value="KICSTOR COMPLEX PROTEIN SZT2"/>
    <property type="match status" value="1"/>
</dbReference>
<evidence type="ECO:0000256" key="1">
    <source>
        <dbReference type="SAM" id="Phobius"/>
    </source>
</evidence>
<accession>A0A183IL23</accession>
<dbReference type="Proteomes" id="UP000270296">
    <property type="component" value="Unassembled WGS sequence"/>
</dbReference>
<dbReference type="GO" id="GO:0005777">
    <property type="term" value="C:peroxisome"/>
    <property type="evidence" value="ECO:0007669"/>
    <property type="project" value="InterPro"/>
</dbReference>
<keyword evidence="1" id="KW-0812">Transmembrane</keyword>
<dbReference type="WBParaSite" id="SBAD_0000450701-mRNA-1">
    <property type="protein sequence ID" value="SBAD_0000450701-mRNA-1"/>
    <property type="gene ID" value="SBAD_0000450701"/>
</dbReference>
<keyword evidence="1" id="KW-0472">Membrane</keyword>
<reference evidence="4" key="1">
    <citation type="submission" date="2016-06" db="UniProtKB">
        <authorList>
            <consortium name="WormBaseParasite"/>
        </authorList>
    </citation>
    <scope>IDENTIFICATION</scope>
</reference>
<proteinExistence type="predicted"/>